<protein>
    <submittedName>
        <fullName evidence="3">Pentapeptide repeat-containing protein</fullName>
    </submittedName>
</protein>
<dbReference type="OrthoDB" id="154708at2"/>
<dbReference type="PANTHER" id="PTHR47485:SF1">
    <property type="entry name" value="THYLAKOID LUMENAL 17.4 KDA PROTEIN, CHLOROPLASTIC"/>
    <property type="match status" value="1"/>
</dbReference>
<name>A0A4P7U7Y4_9ACTN</name>
<dbReference type="AlphaFoldDB" id="A0A4P7U7Y4"/>
<gene>
    <name evidence="2" type="primary">yybG</name>
    <name evidence="3" type="ORF">E2C04_02030</name>
    <name evidence="2" type="ORF">GCM10007231_03800</name>
</gene>
<reference evidence="3" key="4">
    <citation type="submission" date="2019-03" db="EMBL/GenBank/DDBJ databases">
        <authorList>
            <person name="Huang Y."/>
        </authorList>
    </citation>
    <scope>NUCLEOTIDE SEQUENCE</scope>
    <source>
        <strain evidence="3">JCM 16608</strain>
    </source>
</reference>
<evidence type="ECO:0000313" key="5">
    <source>
        <dbReference type="Proteomes" id="UP000630594"/>
    </source>
</evidence>
<dbReference type="InterPro" id="IPR001646">
    <property type="entry name" value="5peptide_repeat"/>
</dbReference>
<reference evidence="2" key="5">
    <citation type="submission" date="2024-05" db="EMBL/GenBank/DDBJ databases">
        <authorList>
            <person name="Sun Q."/>
            <person name="Sedlacek I."/>
        </authorList>
    </citation>
    <scope>NUCLEOTIDE SEQUENCE</scope>
    <source>
        <strain evidence="2">CCM 7403</strain>
    </source>
</reference>
<dbReference type="Pfam" id="PF00805">
    <property type="entry name" value="Pentapeptide"/>
    <property type="match status" value="1"/>
</dbReference>
<dbReference type="EMBL" id="BMCK01000001">
    <property type="protein sequence ID" value="GGD08228.1"/>
    <property type="molecule type" value="Genomic_DNA"/>
</dbReference>
<accession>A0A4P7U7Y4</accession>
<evidence type="ECO:0000313" key="4">
    <source>
        <dbReference type="Proteomes" id="UP000297025"/>
    </source>
</evidence>
<keyword evidence="1" id="KW-0677">Repeat</keyword>
<proteinExistence type="predicted"/>
<dbReference type="Proteomes" id="UP000630594">
    <property type="component" value="Unassembled WGS sequence"/>
</dbReference>
<sequence>MHLPVLQADCSQCSGLCCVLLPYSRSDGFGADKPGGVPCHHLTDDDRCGIHDQLVPRGWPGCVRFDCFGAGQHVTQVTYGGKGWRNGTNLGEMAAVLSVVKQLHEVVALLDGDRRHWAGHAYAAAIDPLVEEVVALTHLEVDDLLAVDLDELRDRVRPLFDAVCRAAAERWAERDDLARADLAGADLRGRDLRGASLRGALLIGADLREVDLTDADLLGADLRGADGRGALLDGALHLTHVQRGGMRQA</sequence>
<dbReference type="EMBL" id="CP038462">
    <property type="protein sequence ID" value="QCC76293.1"/>
    <property type="molecule type" value="Genomic_DNA"/>
</dbReference>
<reference evidence="3 4" key="1">
    <citation type="journal article" date="2008" name="Int. J. Syst. Evol. Microbiol.">
        <title>Nocardioides daphniae sp. nov., isolated from Daphnia cucullata (Crustacea: Cladocera).</title>
        <authorList>
            <person name="Toth E.M."/>
            <person name="Keki Z."/>
            <person name="Homonnay Z.G."/>
            <person name="Borsodi A.K."/>
            <person name="Marialigeti K."/>
            <person name="Schumann P."/>
        </authorList>
    </citation>
    <scope>NUCLEOTIDE SEQUENCE [LARGE SCALE GENOMIC DNA]</scope>
    <source>
        <strain evidence="3 4">JCM 16608</strain>
    </source>
</reference>
<evidence type="ECO:0000313" key="2">
    <source>
        <dbReference type="EMBL" id="GGD08228.1"/>
    </source>
</evidence>
<evidence type="ECO:0000313" key="3">
    <source>
        <dbReference type="EMBL" id="QCC76293.1"/>
    </source>
</evidence>
<dbReference type="Gene3D" id="2.160.20.80">
    <property type="entry name" value="E3 ubiquitin-protein ligase SopA"/>
    <property type="match status" value="1"/>
</dbReference>
<dbReference type="SUPFAM" id="SSF141571">
    <property type="entry name" value="Pentapeptide repeat-like"/>
    <property type="match status" value="1"/>
</dbReference>
<dbReference type="Proteomes" id="UP000297025">
    <property type="component" value="Chromosome"/>
</dbReference>
<reference evidence="2" key="2">
    <citation type="journal article" date="2014" name="Int. J. Syst. Evol. Microbiol.">
        <title>Complete genome of a new Firmicutes species belonging to the dominant human colonic microbiota ('Ruminococcus bicirculans') reveals two chromosomes and a selective capacity to utilize plant glucans.</title>
        <authorList>
            <consortium name="NISC Comparative Sequencing Program"/>
            <person name="Wegmann U."/>
            <person name="Louis P."/>
            <person name="Goesmann A."/>
            <person name="Henrissat B."/>
            <person name="Duncan S.H."/>
            <person name="Flint H.J."/>
        </authorList>
    </citation>
    <scope>NUCLEOTIDE SEQUENCE</scope>
    <source>
        <strain evidence="2">CCM 7403</strain>
    </source>
</reference>
<reference evidence="5" key="3">
    <citation type="journal article" date="2019" name="Int. J. Syst. Evol. Microbiol.">
        <title>The Global Catalogue of Microorganisms (GCM) 10K type strain sequencing project: providing services to taxonomists for standard genome sequencing and annotation.</title>
        <authorList>
            <consortium name="The Broad Institute Genomics Platform"/>
            <consortium name="The Broad Institute Genome Sequencing Center for Infectious Disease"/>
            <person name="Wu L."/>
            <person name="Ma J."/>
        </authorList>
    </citation>
    <scope>NUCLEOTIDE SEQUENCE [LARGE SCALE GENOMIC DNA]</scope>
    <source>
        <strain evidence="5">CCM 7403</strain>
    </source>
</reference>
<dbReference type="RefSeq" id="WP_135831342.1">
    <property type="nucleotide sequence ID" value="NZ_BMCK01000001.1"/>
</dbReference>
<evidence type="ECO:0000256" key="1">
    <source>
        <dbReference type="ARBA" id="ARBA00022737"/>
    </source>
</evidence>
<dbReference type="PANTHER" id="PTHR47485">
    <property type="entry name" value="THYLAKOID LUMENAL 17.4 KDA PROTEIN, CHLOROPLASTIC"/>
    <property type="match status" value="1"/>
</dbReference>
<dbReference type="KEGG" id="ndp:E2C04_02030"/>
<organism evidence="3 4">
    <name type="scientific">Nocardioides daphniae</name>
    <dbReference type="NCBI Taxonomy" id="402297"/>
    <lineage>
        <taxon>Bacteria</taxon>
        <taxon>Bacillati</taxon>
        <taxon>Actinomycetota</taxon>
        <taxon>Actinomycetes</taxon>
        <taxon>Propionibacteriales</taxon>
        <taxon>Nocardioidaceae</taxon>
        <taxon>Nocardioides</taxon>
    </lineage>
</organism>
<keyword evidence="5" id="KW-1185">Reference proteome</keyword>